<dbReference type="Proteomes" id="UP000249008">
    <property type="component" value="Chromosome 1"/>
</dbReference>
<reference evidence="9 10" key="1">
    <citation type="submission" date="2018-06" db="EMBL/GenBank/DDBJ databases">
        <authorList>
            <consortium name="Pathogen Informatics"/>
            <person name="Doyle S."/>
        </authorList>
    </citation>
    <scope>NUCLEOTIDE SEQUENCE [LARGE SCALE GENOMIC DNA]</scope>
    <source>
        <strain evidence="9 10">NCTC12112</strain>
    </source>
</reference>
<evidence type="ECO:0000256" key="4">
    <source>
        <dbReference type="ARBA" id="ARBA00022692"/>
    </source>
</evidence>
<evidence type="ECO:0000313" key="9">
    <source>
        <dbReference type="EMBL" id="SQJ00062.1"/>
    </source>
</evidence>
<sequence length="237" mass="26283">MDNFTMNLSVYEIGLRIGMAIIIGGMIGYERGHNNRPAGFRTHILVCLGAAVVSMVQDHLRINIVRFAMENGNAAQVIKTDLGRIGAQVVSGIGFLGAGTIMRDKGTIGGLTTAASIWVTGCIGLGVGWGFYSMSFLSGLAVLLVLITLKKVERRFIDDRTISKIEIEYDSEINNGMYYSNTNEIFKEFSIRVRSMKKDPNENRILYTLVIPRQYSILDLTSEFSKNKEVTSIKIIK</sequence>
<feature type="transmembrane region" description="Helical" evidence="7">
    <location>
        <begin position="13"/>
        <end position="30"/>
    </location>
</feature>
<feature type="transmembrane region" description="Helical" evidence="7">
    <location>
        <begin position="82"/>
        <end position="101"/>
    </location>
</feature>
<dbReference type="PRINTS" id="PR01837">
    <property type="entry name" value="MGTCSAPBPROT"/>
</dbReference>
<name>A0AAX1TSB4_9FUSO</name>
<keyword evidence="4 7" id="KW-0812">Transmembrane</keyword>
<evidence type="ECO:0000256" key="1">
    <source>
        <dbReference type="ARBA" id="ARBA00004651"/>
    </source>
</evidence>
<keyword evidence="5 7" id="KW-1133">Transmembrane helix</keyword>
<dbReference type="InterPro" id="IPR003416">
    <property type="entry name" value="MgtC/SapB/SrpB/YhiD_fam"/>
</dbReference>
<dbReference type="EMBL" id="LS483487">
    <property type="protein sequence ID" value="SQJ00062.1"/>
    <property type="molecule type" value="Genomic_DNA"/>
</dbReference>
<evidence type="ECO:0000313" key="10">
    <source>
        <dbReference type="Proteomes" id="UP000249008"/>
    </source>
</evidence>
<feature type="transmembrane region" description="Helical" evidence="7">
    <location>
        <begin position="132"/>
        <end position="149"/>
    </location>
</feature>
<feature type="transmembrane region" description="Helical" evidence="7">
    <location>
        <begin position="42"/>
        <end position="62"/>
    </location>
</feature>
<dbReference type="RefSeq" id="WP_005979351.1">
    <property type="nucleotide sequence ID" value="NZ_BAABXY010000001.1"/>
</dbReference>
<dbReference type="PANTHER" id="PTHR33778:SF1">
    <property type="entry name" value="MAGNESIUM TRANSPORTER YHID-RELATED"/>
    <property type="match status" value="1"/>
</dbReference>
<keyword evidence="3" id="KW-1003">Cell membrane</keyword>
<dbReference type="InterPro" id="IPR049177">
    <property type="entry name" value="MgtC_SapB_SrpB_YhiD_N"/>
</dbReference>
<evidence type="ECO:0000256" key="2">
    <source>
        <dbReference type="ARBA" id="ARBA00009298"/>
    </source>
</evidence>
<protein>
    <submittedName>
        <fullName evidence="9">Mg(2+) transport ATPase</fullName>
    </submittedName>
</protein>
<keyword evidence="6 7" id="KW-0472">Membrane</keyword>
<gene>
    <name evidence="9" type="primary">sapB_1</name>
    <name evidence="9" type="ORF">NCTC12112_00417</name>
</gene>
<dbReference type="KEGG" id="ful:C4N20_09315"/>
<accession>A0AAX1TSB4</accession>
<evidence type="ECO:0000256" key="7">
    <source>
        <dbReference type="SAM" id="Phobius"/>
    </source>
</evidence>
<dbReference type="GO" id="GO:0005886">
    <property type="term" value="C:plasma membrane"/>
    <property type="evidence" value="ECO:0007669"/>
    <property type="project" value="UniProtKB-SubCell"/>
</dbReference>
<comment type="similarity">
    <text evidence="2">Belongs to the MgtC/SapB family.</text>
</comment>
<feature type="domain" description="MgtC/SapB/SrpB/YhiD N-terminal" evidence="8">
    <location>
        <begin position="18"/>
        <end position="154"/>
    </location>
</feature>
<proteinExistence type="inferred from homology"/>
<comment type="subcellular location">
    <subcellularLocation>
        <location evidence="1">Cell membrane</location>
        <topology evidence="1">Multi-pass membrane protein</topology>
    </subcellularLocation>
</comment>
<evidence type="ECO:0000256" key="6">
    <source>
        <dbReference type="ARBA" id="ARBA00023136"/>
    </source>
</evidence>
<dbReference type="AlphaFoldDB" id="A0AAX1TSB4"/>
<evidence type="ECO:0000256" key="5">
    <source>
        <dbReference type="ARBA" id="ARBA00022989"/>
    </source>
</evidence>
<organism evidence="9 10">
    <name type="scientific">Fusobacterium ulcerans</name>
    <dbReference type="NCBI Taxonomy" id="861"/>
    <lineage>
        <taxon>Bacteria</taxon>
        <taxon>Fusobacteriati</taxon>
        <taxon>Fusobacteriota</taxon>
        <taxon>Fusobacteriia</taxon>
        <taxon>Fusobacteriales</taxon>
        <taxon>Fusobacteriaceae</taxon>
        <taxon>Fusobacterium</taxon>
    </lineage>
</organism>
<dbReference type="Pfam" id="PF02308">
    <property type="entry name" value="MgtC"/>
    <property type="match status" value="1"/>
</dbReference>
<dbReference type="GeneID" id="78455009"/>
<dbReference type="PANTHER" id="PTHR33778">
    <property type="entry name" value="PROTEIN MGTC"/>
    <property type="match status" value="1"/>
</dbReference>
<evidence type="ECO:0000259" key="8">
    <source>
        <dbReference type="Pfam" id="PF02308"/>
    </source>
</evidence>
<evidence type="ECO:0000256" key="3">
    <source>
        <dbReference type="ARBA" id="ARBA00022475"/>
    </source>
</evidence>